<dbReference type="VEuPathDB" id="FungiDB:P174DRAFT_464784"/>
<keyword evidence="2 4" id="KW-0479">Metal-binding</keyword>
<proteinExistence type="inferred from homology"/>
<comment type="function">
    <text evidence="5">Produces N-formyl-kynurenine through the oxidation of tryptophan.</text>
</comment>
<sequence>MVRFGDLDLRQYWVSATSGFLPDTNPLGRLPDPLYSPWEDIVNDLPHLIKTDTLCDAVDSLPVLSTAKLRTEEEWRRAYLILGFLSQGYIWSGKEPRKKLPLSISSPLRNVSLHFKISPCATFATYCLWNTILRDEGDRANPSSYSAQITFTSSHDEEWFYAISVAIEAQGAPLIPLALSAIDAVTIRDTSTVTSFLEAFATCMDRICEILARLDERLSADFFCHKLRPFLRGSKNMAEAGLPEGVFYPTCRCGKGEWVQFSGGSNAQSSLIQFFDIVLGVKQGCGFFKDMRDYMPGTHRAFLSLMMEISNIRDYVLSHCPNSAIYGAYNKAVANLGALRDAHIRVVARYIFIPMGKGKSMPISAVPGLNQRTKIKCTGTGGTDIMQFLRASRDTTKSACNGTAQRPVSEVKDIILTKKGHVAVSETTAIHEGEDKKVAIESLVLWRSL</sequence>
<dbReference type="GO" id="GO:0033754">
    <property type="term" value="F:indoleamine 2,3-dioxygenase activity"/>
    <property type="evidence" value="ECO:0007669"/>
    <property type="project" value="UniProtKB-EC"/>
</dbReference>
<keyword evidence="5" id="KW-0560">Oxidoreductase</keyword>
<feature type="binding site" description="proximal binding residue" evidence="4">
    <location>
        <position position="343"/>
    </location>
    <ligand>
        <name>heme b</name>
        <dbReference type="ChEBI" id="CHEBI:60344"/>
    </ligand>
    <ligandPart>
        <name>Fe</name>
        <dbReference type="ChEBI" id="CHEBI:18248"/>
    </ligandPart>
</feature>
<evidence type="ECO:0000256" key="3">
    <source>
        <dbReference type="ARBA" id="ARBA00023004"/>
    </source>
</evidence>
<dbReference type="GO" id="GO:0020037">
    <property type="term" value="F:heme binding"/>
    <property type="evidence" value="ECO:0007669"/>
    <property type="project" value="UniProtKB-UniRule"/>
</dbReference>
<gene>
    <name evidence="6" type="ORF">P174DRAFT_464784</name>
</gene>
<dbReference type="PROSITE" id="PS00876">
    <property type="entry name" value="IDO_1"/>
    <property type="match status" value="1"/>
</dbReference>
<dbReference type="Proteomes" id="UP000234474">
    <property type="component" value="Unassembled WGS sequence"/>
</dbReference>
<dbReference type="EMBL" id="MSZS01000011">
    <property type="protein sequence ID" value="PKX89070.1"/>
    <property type="molecule type" value="Genomic_DNA"/>
</dbReference>
<dbReference type="PANTHER" id="PTHR28657:SF10">
    <property type="entry name" value="INDOLEAMINE 2,3-DIOXYGENASE"/>
    <property type="match status" value="1"/>
</dbReference>
<dbReference type="GO" id="GO:0019441">
    <property type="term" value="P:L-tryptophan catabolic process to kynurenine"/>
    <property type="evidence" value="ECO:0007669"/>
    <property type="project" value="UniProtKB-UniRule"/>
</dbReference>
<keyword evidence="3 4" id="KW-0408">Iron</keyword>
<dbReference type="Pfam" id="PF01231">
    <property type="entry name" value="IDO"/>
    <property type="match status" value="1"/>
</dbReference>
<dbReference type="OMA" id="SAWKEWE"/>
<dbReference type="SUPFAM" id="SSF140959">
    <property type="entry name" value="Indolic compounds 2,3-dioxygenase-like"/>
    <property type="match status" value="1"/>
</dbReference>
<comment type="similarity">
    <text evidence="1 5">Belongs to the indoleamine 2,3-dioxygenase family.</text>
</comment>
<evidence type="ECO:0000313" key="6">
    <source>
        <dbReference type="EMBL" id="PKX89070.1"/>
    </source>
</evidence>
<comment type="catalytic activity">
    <reaction evidence="5">
        <text>L-tryptophan + O2 = N-formyl-L-kynurenine</text>
        <dbReference type="Rhea" id="RHEA:24536"/>
        <dbReference type="ChEBI" id="CHEBI:15379"/>
        <dbReference type="ChEBI" id="CHEBI:57912"/>
        <dbReference type="ChEBI" id="CHEBI:58629"/>
    </reaction>
</comment>
<dbReference type="GO" id="GO:0046872">
    <property type="term" value="F:metal ion binding"/>
    <property type="evidence" value="ECO:0007669"/>
    <property type="project" value="UniProtKB-UniRule"/>
</dbReference>
<evidence type="ECO:0000256" key="2">
    <source>
        <dbReference type="ARBA" id="ARBA00022723"/>
    </source>
</evidence>
<dbReference type="GO" id="GO:0034354">
    <property type="term" value="P:'de novo' NAD+ biosynthetic process from L-tryptophan"/>
    <property type="evidence" value="ECO:0007669"/>
    <property type="project" value="TreeGrafter"/>
</dbReference>
<protein>
    <recommendedName>
        <fullName evidence="5">Indoleamine 2,3-dioxygenase</fullName>
        <ecNumber evidence="5">1.13.11.52</ecNumber>
    </recommendedName>
</protein>
<dbReference type="PANTHER" id="PTHR28657">
    <property type="entry name" value="INDOLEAMINE 2,3-DIOXYGENASE"/>
    <property type="match status" value="1"/>
</dbReference>
<dbReference type="EC" id="1.13.11.52" evidence="5"/>
<evidence type="ECO:0000256" key="4">
    <source>
        <dbReference type="PIRSR" id="PIRSR600898-1"/>
    </source>
</evidence>
<dbReference type="STRING" id="1392255.A0A2I1BUJ7"/>
<name>A0A2I1BUJ7_ASPN1</name>
<keyword evidence="5 6" id="KW-0223">Dioxygenase</keyword>
<evidence type="ECO:0000256" key="1">
    <source>
        <dbReference type="ARBA" id="ARBA00007119"/>
    </source>
</evidence>
<comment type="caution">
    <text evidence="6">The sequence shown here is derived from an EMBL/GenBank/DDBJ whole genome shotgun (WGS) entry which is preliminary data.</text>
</comment>
<dbReference type="InterPro" id="IPR037217">
    <property type="entry name" value="Trp/Indoleamine_2_3_dOase-like"/>
</dbReference>
<organism evidence="6 7">
    <name type="scientific">Aspergillus novofumigatus (strain IBT 16806)</name>
    <dbReference type="NCBI Taxonomy" id="1392255"/>
    <lineage>
        <taxon>Eukaryota</taxon>
        <taxon>Fungi</taxon>
        <taxon>Dikarya</taxon>
        <taxon>Ascomycota</taxon>
        <taxon>Pezizomycotina</taxon>
        <taxon>Eurotiomycetes</taxon>
        <taxon>Eurotiomycetidae</taxon>
        <taxon>Eurotiales</taxon>
        <taxon>Aspergillaceae</taxon>
        <taxon>Aspergillus</taxon>
        <taxon>Aspergillus subgen. Fumigati</taxon>
    </lineage>
</organism>
<dbReference type="AlphaFoldDB" id="A0A2I1BUJ7"/>
<dbReference type="InterPro" id="IPR000898">
    <property type="entry name" value="Indolamine_dOase"/>
</dbReference>
<reference evidence="7" key="1">
    <citation type="journal article" date="2018" name="Proc. Natl. Acad. Sci. U.S.A.">
        <title>Linking secondary metabolites to gene clusters through genome sequencing of six diverse Aspergillus species.</title>
        <authorList>
            <person name="Kaerboelling I."/>
            <person name="Vesth T.C."/>
            <person name="Frisvad J.C."/>
            <person name="Nybo J.L."/>
            <person name="Theobald S."/>
            <person name="Kuo A."/>
            <person name="Bowyer P."/>
            <person name="Matsuda Y."/>
            <person name="Mondo S."/>
            <person name="Lyhne E.K."/>
            <person name="Kogle M.E."/>
            <person name="Clum A."/>
            <person name="Lipzen A."/>
            <person name="Salamov A."/>
            <person name="Ngan C.Y."/>
            <person name="Daum C."/>
            <person name="Chiniquy J."/>
            <person name="Barry K."/>
            <person name="LaButti K."/>
            <person name="Haridas S."/>
            <person name="Simmons B.A."/>
            <person name="Magnuson J.K."/>
            <person name="Mortensen U.H."/>
            <person name="Larsen T.O."/>
            <person name="Grigoriev I.V."/>
            <person name="Baker S.E."/>
            <person name="Andersen M.R."/>
        </authorList>
    </citation>
    <scope>NUCLEOTIDE SEQUENCE [LARGE SCALE GENOMIC DNA]</scope>
    <source>
        <strain evidence="7">IBT 16806</strain>
    </source>
</reference>
<dbReference type="Gene3D" id="1.20.58.480">
    <property type="match status" value="1"/>
</dbReference>
<keyword evidence="4 5" id="KW-0349">Heme</keyword>
<dbReference type="OrthoDB" id="540174at2759"/>
<dbReference type="GeneID" id="36537774"/>
<evidence type="ECO:0000313" key="7">
    <source>
        <dbReference type="Proteomes" id="UP000234474"/>
    </source>
</evidence>
<dbReference type="RefSeq" id="XP_024677665.1">
    <property type="nucleotide sequence ID" value="XM_024830448.1"/>
</dbReference>
<evidence type="ECO:0000256" key="5">
    <source>
        <dbReference type="RuleBase" id="RU369119"/>
    </source>
</evidence>
<dbReference type="GO" id="GO:0005737">
    <property type="term" value="C:cytoplasm"/>
    <property type="evidence" value="ECO:0007669"/>
    <property type="project" value="TreeGrafter"/>
</dbReference>
<keyword evidence="7" id="KW-1185">Reference proteome</keyword>
<accession>A0A2I1BUJ7</accession>